<dbReference type="AlphaFoldDB" id="A0A2P5BZZ2"/>
<comment type="caution">
    <text evidence="1">The sequence shown here is derived from an EMBL/GenBank/DDBJ whole genome shotgun (WGS) entry which is preliminary data.</text>
</comment>
<sequence>MSYTNPSLDLTVKVVFVTYFLIVDAHEQFFLTNTYPRPPAPSTVTSPGKTSNMLWITARVWFSFGLKAKKEVQSRVVSVQFMGVGYENRERAWSKRRRRMHARIPNGVDLRFMV</sequence>
<evidence type="ECO:0000313" key="1">
    <source>
        <dbReference type="EMBL" id="PON54360.1"/>
    </source>
</evidence>
<protein>
    <submittedName>
        <fullName evidence="1">Uncharacterized protein</fullName>
    </submittedName>
</protein>
<reference evidence="2" key="1">
    <citation type="submission" date="2016-06" db="EMBL/GenBank/DDBJ databases">
        <title>Parallel loss of symbiosis genes in relatives of nitrogen-fixing non-legume Parasponia.</title>
        <authorList>
            <person name="Van Velzen R."/>
            <person name="Holmer R."/>
            <person name="Bu F."/>
            <person name="Rutten L."/>
            <person name="Van Zeijl A."/>
            <person name="Liu W."/>
            <person name="Santuari L."/>
            <person name="Cao Q."/>
            <person name="Sharma T."/>
            <person name="Shen D."/>
            <person name="Roswanjaya Y."/>
            <person name="Wardhani T."/>
            <person name="Kalhor M.S."/>
            <person name="Jansen J."/>
            <person name="Van den Hoogen J."/>
            <person name="Gungor B."/>
            <person name="Hartog M."/>
            <person name="Hontelez J."/>
            <person name="Verver J."/>
            <person name="Yang W.-C."/>
            <person name="Schijlen E."/>
            <person name="Repin R."/>
            <person name="Schilthuizen M."/>
            <person name="Schranz E."/>
            <person name="Heidstra R."/>
            <person name="Miyata K."/>
            <person name="Fedorova E."/>
            <person name="Kohlen W."/>
            <person name="Bisseling T."/>
            <person name="Smit S."/>
            <person name="Geurts R."/>
        </authorList>
    </citation>
    <scope>NUCLEOTIDE SEQUENCE [LARGE SCALE GENOMIC DNA]</scope>
    <source>
        <strain evidence="2">cv. WU1-14</strain>
    </source>
</reference>
<dbReference type="OrthoDB" id="10272528at2759"/>
<keyword evidence="2" id="KW-1185">Reference proteome</keyword>
<gene>
    <name evidence="1" type="ORF">PanWU01x14_195890</name>
</gene>
<organism evidence="1 2">
    <name type="scientific">Parasponia andersonii</name>
    <name type="common">Sponia andersonii</name>
    <dbReference type="NCBI Taxonomy" id="3476"/>
    <lineage>
        <taxon>Eukaryota</taxon>
        <taxon>Viridiplantae</taxon>
        <taxon>Streptophyta</taxon>
        <taxon>Embryophyta</taxon>
        <taxon>Tracheophyta</taxon>
        <taxon>Spermatophyta</taxon>
        <taxon>Magnoliopsida</taxon>
        <taxon>eudicotyledons</taxon>
        <taxon>Gunneridae</taxon>
        <taxon>Pentapetalae</taxon>
        <taxon>rosids</taxon>
        <taxon>fabids</taxon>
        <taxon>Rosales</taxon>
        <taxon>Cannabaceae</taxon>
        <taxon>Parasponia</taxon>
    </lineage>
</organism>
<dbReference type="EMBL" id="JXTB01000196">
    <property type="protein sequence ID" value="PON54360.1"/>
    <property type="molecule type" value="Genomic_DNA"/>
</dbReference>
<dbReference type="Proteomes" id="UP000237105">
    <property type="component" value="Unassembled WGS sequence"/>
</dbReference>
<name>A0A2P5BZZ2_PARAD</name>
<proteinExistence type="predicted"/>
<evidence type="ECO:0000313" key="2">
    <source>
        <dbReference type="Proteomes" id="UP000237105"/>
    </source>
</evidence>
<accession>A0A2P5BZZ2</accession>